<dbReference type="Proteomes" id="UP000243406">
    <property type="component" value="Unassembled WGS sequence"/>
</dbReference>
<feature type="coiled-coil region" evidence="1">
    <location>
        <begin position="204"/>
        <end position="231"/>
    </location>
</feature>
<feature type="domain" description="HD" evidence="3">
    <location>
        <begin position="250"/>
        <end position="372"/>
    </location>
</feature>
<dbReference type="CDD" id="cd00077">
    <property type="entry name" value="HDc"/>
    <property type="match status" value="1"/>
</dbReference>
<dbReference type="EMBL" id="FUYN01000005">
    <property type="protein sequence ID" value="SKB58052.1"/>
    <property type="molecule type" value="Genomic_DNA"/>
</dbReference>
<dbReference type="InterPro" id="IPR037522">
    <property type="entry name" value="HD_GYP_dom"/>
</dbReference>
<dbReference type="NCBIfam" id="TIGR00277">
    <property type="entry name" value="HDIG"/>
    <property type="match status" value="1"/>
</dbReference>
<feature type="domain" description="HD-GYP" evidence="4">
    <location>
        <begin position="228"/>
        <end position="423"/>
    </location>
</feature>
<feature type="transmembrane region" description="Helical" evidence="2">
    <location>
        <begin position="6"/>
        <end position="29"/>
    </location>
</feature>
<dbReference type="PANTHER" id="PTHR43155">
    <property type="entry name" value="CYCLIC DI-GMP PHOSPHODIESTERASE PA4108-RELATED"/>
    <property type="match status" value="1"/>
</dbReference>
<evidence type="ECO:0000313" key="5">
    <source>
        <dbReference type="EMBL" id="SKB58052.1"/>
    </source>
</evidence>
<name>A0A1T5CEU9_9FIRM</name>
<feature type="transmembrane region" description="Helical" evidence="2">
    <location>
        <begin position="181"/>
        <end position="201"/>
    </location>
</feature>
<keyword evidence="2" id="KW-0472">Membrane</keyword>
<dbReference type="AlphaFoldDB" id="A0A1T5CEU9"/>
<dbReference type="PANTHER" id="PTHR43155:SF2">
    <property type="entry name" value="CYCLIC DI-GMP PHOSPHODIESTERASE PA4108"/>
    <property type="match status" value="1"/>
</dbReference>
<reference evidence="6" key="1">
    <citation type="submission" date="2017-02" db="EMBL/GenBank/DDBJ databases">
        <authorList>
            <person name="Varghese N."/>
            <person name="Submissions S."/>
        </authorList>
    </citation>
    <scope>NUCLEOTIDE SEQUENCE [LARGE SCALE GENOMIC DNA]</scope>
    <source>
        <strain evidence="6">ATCC 35199</strain>
    </source>
</reference>
<keyword evidence="2" id="KW-1133">Transmembrane helix</keyword>
<dbReference type="InterPro" id="IPR006674">
    <property type="entry name" value="HD_domain"/>
</dbReference>
<sequence>MKKYSLVKTFILYSLITFILIGAVLSFVISNHIKNDYHQNLYDAAQIAVDSINESILVESDFDNNIDNAKQMLLEENINRSLSLYMPQSYTMFNNKKKIVLTNRQSSETITANDLSGVDMILESKVTYYISKAYSINDVINTRVFNLYVPIKYKENIAGVLMLQIPEVVIKSHVDMLLKEIILTMSGGLLVLFLLLIRILYSASKTLRNQNNELINQKAEIETAYKQLSDSYRNTISALSNAVDARDAYTAGHSERVTKISLLIGENLGLSADEMKKLEYAALFHDIGKIGIPDHILLKNSKLTDEEFAIIQKHPEMGVNILKSIEFLDDILPIIMHHHERYIGNGYPDKLSGERIPLCSKIISVADTYDAMTSNRPYRKKLQHEVAVDEILRNKQVQFDARIVDAFLAIEKLLNDDNKRGKRI</sequence>
<evidence type="ECO:0000313" key="6">
    <source>
        <dbReference type="Proteomes" id="UP000243406"/>
    </source>
</evidence>
<dbReference type="SMART" id="SM00471">
    <property type="entry name" value="HDc"/>
    <property type="match status" value="1"/>
</dbReference>
<accession>A0A1T5CEU9</accession>
<keyword evidence="2" id="KW-0812">Transmembrane</keyword>
<dbReference type="InterPro" id="IPR006675">
    <property type="entry name" value="HDIG_dom"/>
</dbReference>
<dbReference type="InterPro" id="IPR003607">
    <property type="entry name" value="HD/PDEase_dom"/>
</dbReference>
<dbReference type="PROSITE" id="PS51831">
    <property type="entry name" value="HD"/>
    <property type="match status" value="1"/>
</dbReference>
<dbReference type="Pfam" id="PF13487">
    <property type="entry name" value="HD_5"/>
    <property type="match status" value="1"/>
</dbReference>
<dbReference type="Gene3D" id="1.10.3210.10">
    <property type="entry name" value="Hypothetical protein af1432"/>
    <property type="match status" value="1"/>
</dbReference>
<evidence type="ECO:0000256" key="2">
    <source>
        <dbReference type="SAM" id="Phobius"/>
    </source>
</evidence>
<evidence type="ECO:0000259" key="3">
    <source>
        <dbReference type="PROSITE" id="PS51831"/>
    </source>
</evidence>
<keyword evidence="6" id="KW-1185">Reference proteome</keyword>
<evidence type="ECO:0000259" key="4">
    <source>
        <dbReference type="PROSITE" id="PS51832"/>
    </source>
</evidence>
<proteinExistence type="predicted"/>
<organism evidence="5 6">
    <name type="scientific">Acetoanaerobium noterae</name>
    <dbReference type="NCBI Taxonomy" id="745369"/>
    <lineage>
        <taxon>Bacteria</taxon>
        <taxon>Bacillati</taxon>
        <taxon>Bacillota</taxon>
        <taxon>Clostridia</taxon>
        <taxon>Peptostreptococcales</taxon>
        <taxon>Filifactoraceae</taxon>
        <taxon>Acetoanaerobium</taxon>
    </lineage>
</organism>
<evidence type="ECO:0000256" key="1">
    <source>
        <dbReference type="SAM" id="Coils"/>
    </source>
</evidence>
<dbReference type="PROSITE" id="PS51832">
    <property type="entry name" value="HD_GYP"/>
    <property type="match status" value="1"/>
</dbReference>
<keyword evidence="1" id="KW-0175">Coiled coil</keyword>
<gene>
    <name evidence="5" type="ORF">SAMN02745120_2142</name>
</gene>
<dbReference type="SUPFAM" id="SSF109604">
    <property type="entry name" value="HD-domain/PDEase-like"/>
    <property type="match status" value="1"/>
</dbReference>
<protein>
    <submittedName>
        <fullName evidence="5">HDIG domain-containing protein</fullName>
    </submittedName>
</protein>